<evidence type="ECO:0000313" key="3">
    <source>
        <dbReference type="Proteomes" id="UP000466799"/>
    </source>
</evidence>
<protein>
    <submittedName>
        <fullName evidence="2">SAM-dependent methyltransferase</fullName>
    </submittedName>
</protein>
<evidence type="ECO:0000256" key="1">
    <source>
        <dbReference type="SAM" id="Phobius"/>
    </source>
</evidence>
<keyword evidence="2" id="KW-0489">Methyltransferase</keyword>
<dbReference type="SUPFAM" id="SSF53335">
    <property type="entry name" value="S-adenosyl-L-methionine-dependent methyltransferases"/>
    <property type="match status" value="1"/>
</dbReference>
<keyword evidence="1" id="KW-0472">Membrane</keyword>
<feature type="transmembrane region" description="Helical" evidence="1">
    <location>
        <begin position="7"/>
        <end position="25"/>
    </location>
</feature>
<accession>A0A843R5T9</accession>
<dbReference type="InterPro" id="IPR029063">
    <property type="entry name" value="SAM-dependent_MTases_sf"/>
</dbReference>
<feature type="non-terminal residue" evidence="2">
    <location>
        <position position="97"/>
    </location>
</feature>
<proteinExistence type="predicted"/>
<name>A0A843R5T9_LIMFE</name>
<organism evidence="2 3">
    <name type="scientific">Limosilactobacillus fermentum</name>
    <name type="common">Lactobacillus fermentum</name>
    <dbReference type="NCBI Taxonomy" id="1613"/>
    <lineage>
        <taxon>Bacteria</taxon>
        <taxon>Bacillati</taxon>
        <taxon>Bacillota</taxon>
        <taxon>Bacilli</taxon>
        <taxon>Lactobacillales</taxon>
        <taxon>Lactobacillaceae</taxon>
        <taxon>Limosilactobacillus</taxon>
    </lineage>
</organism>
<keyword evidence="2" id="KW-0808">Transferase</keyword>
<reference evidence="2 3" key="1">
    <citation type="submission" date="2019-10" db="EMBL/GenBank/DDBJ databases">
        <title>Genome Sequencing and assembly of Lactobacillus fermentum I2, a lactic acid bacteria.</title>
        <authorList>
            <person name="Lopes L.S."/>
            <person name="Persinoti G.F."/>
            <person name="Riano-Pachon D.M."/>
            <person name="Labate C.A."/>
        </authorList>
    </citation>
    <scope>NUCLEOTIDE SEQUENCE [LARGE SCALE GENOMIC DNA]</scope>
    <source>
        <strain evidence="2 3">I2</strain>
    </source>
</reference>
<dbReference type="GO" id="GO:0032259">
    <property type="term" value="P:methylation"/>
    <property type="evidence" value="ECO:0007669"/>
    <property type="project" value="UniProtKB-KW"/>
</dbReference>
<dbReference type="Proteomes" id="UP000466799">
    <property type="component" value="Unassembled WGS sequence"/>
</dbReference>
<dbReference type="AlphaFoldDB" id="A0A843R5T9"/>
<evidence type="ECO:0000313" key="2">
    <source>
        <dbReference type="EMBL" id="MPQ36037.1"/>
    </source>
</evidence>
<keyword evidence="1" id="KW-1133">Transmembrane helix</keyword>
<sequence length="97" mass="10344">MMKRTVDAPLVPILLGLAGILELVAGMAGHTWITVPLALVFFACTYLYLRTSLVGKYKIIDRVVGKTRIAATDQVLDLGCGHGAVMLAVAKHLRAPG</sequence>
<dbReference type="GO" id="GO:0008168">
    <property type="term" value="F:methyltransferase activity"/>
    <property type="evidence" value="ECO:0007669"/>
    <property type="project" value="UniProtKB-KW"/>
</dbReference>
<comment type="caution">
    <text evidence="2">The sequence shown here is derived from an EMBL/GenBank/DDBJ whole genome shotgun (WGS) entry which is preliminary data.</text>
</comment>
<gene>
    <name evidence="2" type="ORF">GC247_09330</name>
</gene>
<feature type="transmembrane region" description="Helical" evidence="1">
    <location>
        <begin position="31"/>
        <end position="49"/>
    </location>
</feature>
<keyword evidence="1" id="KW-0812">Transmembrane</keyword>
<dbReference type="Gene3D" id="3.40.50.150">
    <property type="entry name" value="Vaccinia Virus protein VP39"/>
    <property type="match status" value="1"/>
</dbReference>
<dbReference type="EMBL" id="WHJL01000134">
    <property type="protein sequence ID" value="MPQ36037.1"/>
    <property type="molecule type" value="Genomic_DNA"/>
</dbReference>